<proteinExistence type="predicted"/>
<dbReference type="AlphaFoldDB" id="A0A4P9WG82"/>
<name>A0A4P9WG82_9FUNG</name>
<feature type="non-terminal residue" evidence="6">
    <location>
        <position position="372"/>
    </location>
</feature>
<evidence type="ECO:0000259" key="5">
    <source>
        <dbReference type="PROSITE" id="PS50893"/>
    </source>
</evidence>
<feature type="non-terminal residue" evidence="6">
    <location>
        <position position="1"/>
    </location>
</feature>
<keyword evidence="7" id="KW-1185">Reference proteome</keyword>
<dbReference type="InterPro" id="IPR027417">
    <property type="entry name" value="P-loop_NTPase"/>
</dbReference>
<keyword evidence="2" id="KW-0547">Nucleotide-binding</keyword>
<dbReference type="OrthoDB" id="2110130at2759"/>
<dbReference type="PROSITE" id="PS00211">
    <property type="entry name" value="ABC_TRANSPORTER_1"/>
    <property type="match status" value="1"/>
</dbReference>
<evidence type="ECO:0000256" key="3">
    <source>
        <dbReference type="ARBA" id="ARBA00022840"/>
    </source>
</evidence>
<protein>
    <submittedName>
        <fullName evidence="6">P-loop containing nucleoside triphosphate hydrolase protein</fullName>
    </submittedName>
</protein>
<keyword evidence="1" id="KW-0677">Repeat</keyword>
<evidence type="ECO:0000256" key="2">
    <source>
        <dbReference type="ARBA" id="ARBA00022741"/>
    </source>
</evidence>
<evidence type="ECO:0000256" key="1">
    <source>
        <dbReference type="ARBA" id="ARBA00022737"/>
    </source>
</evidence>
<sequence length="372" mass="41634">VTGNLLSPANSRDLQVDKLTVQAFGKPLIKESSLTLVNGRRYGLIAPNGSGKSTLLHAIACGLVPMPRVLDVYLLDREYVATELTSIEAVLDIVESERIHLEDELTSLLSNPDQHAIRLDYIHSRLAELSADGADRRARDILRGLGFSDALVNTKTKDLSGGWRMRISLARILFVKPTLMLLDEPTNHLDLEAVVWLEEYLIHNLEGHTIVMTSHSQDTLNEVCTDIIHLYHQHLDHYPGNYDTFTKVRAEKDILLRSRARKIDKQMEALKENLNKSGSKAQKQAKTKLKSMEKRAEKDKEKNVVLQEEIIGDKPLVIKFTECGRGLPPPVLSFRDVDFGYDPKGEMLFKGINFGLDLDSRIALVGPNGAGK</sequence>
<dbReference type="InterPro" id="IPR003439">
    <property type="entry name" value="ABC_transporter-like_ATP-bd"/>
</dbReference>
<evidence type="ECO:0000313" key="7">
    <source>
        <dbReference type="Proteomes" id="UP000269721"/>
    </source>
</evidence>
<gene>
    <name evidence="6" type="ORF">BDK51DRAFT_3222</name>
</gene>
<evidence type="ECO:0000256" key="4">
    <source>
        <dbReference type="SAM" id="MobiDB-lite"/>
    </source>
</evidence>
<dbReference type="Proteomes" id="UP000269721">
    <property type="component" value="Unassembled WGS sequence"/>
</dbReference>
<dbReference type="InterPro" id="IPR050611">
    <property type="entry name" value="ABCF"/>
</dbReference>
<reference evidence="7" key="1">
    <citation type="journal article" date="2018" name="Nat. Microbiol.">
        <title>Leveraging single-cell genomics to expand the fungal tree of life.</title>
        <authorList>
            <person name="Ahrendt S.R."/>
            <person name="Quandt C.A."/>
            <person name="Ciobanu D."/>
            <person name="Clum A."/>
            <person name="Salamov A."/>
            <person name="Andreopoulos B."/>
            <person name="Cheng J.F."/>
            <person name="Woyke T."/>
            <person name="Pelin A."/>
            <person name="Henrissat B."/>
            <person name="Reynolds N.K."/>
            <person name="Benny G.L."/>
            <person name="Smith M.E."/>
            <person name="James T.Y."/>
            <person name="Grigoriev I.V."/>
        </authorList>
    </citation>
    <scope>NUCLEOTIDE SEQUENCE [LARGE SCALE GENOMIC DNA]</scope>
</reference>
<feature type="region of interest" description="Disordered" evidence="4">
    <location>
        <begin position="273"/>
        <end position="296"/>
    </location>
</feature>
<dbReference type="CDD" id="cd03221">
    <property type="entry name" value="ABCF_EF-3"/>
    <property type="match status" value="1"/>
</dbReference>
<organism evidence="6 7">
    <name type="scientific">Blyttiomyces helicus</name>
    <dbReference type="NCBI Taxonomy" id="388810"/>
    <lineage>
        <taxon>Eukaryota</taxon>
        <taxon>Fungi</taxon>
        <taxon>Fungi incertae sedis</taxon>
        <taxon>Chytridiomycota</taxon>
        <taxon>Chytridiomycota incertae sedis</taxon>
        <taxon>Chytridiomycetes</taxon>
        <taxon>Chytridiomycetes incertae sedis</taxon>
        <taxon>Blyttiomyces</taxon>
    </lineage>
</organism>
<dbReference type="PROSITE" id="PS50893">
    <property type="entry name" value="ABC_TRANSPORTER_2"/>
    <property type="match status" value="1"/>
</dbReference>
<dbReference type="Gene3D" id="3.40.50.300">
    <property type="entry name" value="P-loop containing nucleotide triphosphate hydrolases"/>
    <property type="match status" value="2"/>
</dbReference>
<evidence type="ECO:0000313" key="6">
    <source>
        <dbReference type="EMBL" id="RKO91342.1"/>
    </source>
</evidence>
<dbReference type="PANTHER" id="PTHR19211:SF131">
    <property type="entry name" value="RIBOSOME BIOGENESIS ATPASE"/>
    <property type="match status" value="1"/>
</dbReference>
<dbReference type="PANTHER" id="PTHR19211">
    <property type="entry name" value="ATP-BINDING TRANSPORT PROTEIN-RELATED"/>
    <property type="match status" value="1"/>
</dbReference>
<keyword evidence="6" id="KW-0378">Hydrolase</keyword>
<accession>A0A4P9WG82</accession>
<keyword evidence="3" id="KW-0067">ATP-binding</keyword>
<dbReference type="GO" id="GO:0005524">
    <property type="term" value="F:ATP binding"/>
    <property type="evidence" value="ECO:0007669"/>
    <property type="project" value="UniProtKB-KW"/>
</dbReference>
<dbReference type="GO" id="GO:0016887">
    <property type="term" value="F:ATP hydrolysis activity"/>
    <property type="evidence" value="ECO:0007669"/>
    <property type="project" value="InterPro"/>
</dbReference>
<dbReference type="InterPro" id="IPR003593">
    <property type="entry name" value="AAA+_ATPase"/>
</dbReference>
<dbReference type="Pfam" id="PF12848">
    <property type="entry name" value="ABC_tran_Xtn"/>
    <property type="match status" value="1"/>
</dbReference>
<feature type="domain" description="ABC transporter" evidence="5">
    <location>
        <begin position="14"/>
        <end position="257"/>
    </location>
</feature>
<dbReference type="InterPro" id="IPR032781">
    <property type="entry name" value="ABC_tran_Xtn"/>
</dbReference>
<dbReference type="EMBL" id="KZ995111">
    <property type="protein sequence ID" value="RKO91342.1"/>
    <property type="molecule type" value="Genomic_DNA"/>
</dbReference>
<dbReference type="SUPFAM" id="SSF52540">
    <property type="entry name" value="P-loop containing nucleoside triphosphate hydrolases"/>
    <property type="match status" value="2"/>
</dbReference>
<dbReference type="FunFam" id="3.40.50.300:FF:000011">
    <property type="entry name" value="Putative ABC transporter ATP-binding component"/>
    <property type="match status" value="1"/>
</dbReference>
<dbReference type="SMART" id="SM00382">
    <property type="entry name" value="AAA"/>
    <property type="match status" value="1"/>
</dbReference>
<dbReference type="Pfam" id="PF00005">
    <property type="entry name" value="ABC_tran"/>
    <property type="match status" value="1"/>
</dbReference>
<dbReference type="InterPro" id="IPR017871">
    <property type="entry name" value="ABC_transporter-like_CS"/>
</dbReference>